<keyword evidence="3" id="KW-1185">Reference proteome</keyword>
<dbReference type="EMBL" id="AXOM01000051">
    <property type="protein sequence ID" value="ESS56620.1"/>
    <property type="molecule type" value="Genomic_DNA"/>
</dbReference>
<evidence type="ECO:0000313" key="2">
    <source>
        <dbReference type="EMBL" id="ESS56620.1"/>
    </source>
</evidence>
<proteinExistence type="predicted"/>
<organism evidence="2 3">
    <name type="scientific">Enterobacter cloacae S611</name>
    <dbReference type="NCBI Taxonomy" id="1399146"/>
    <lineage>
        <taxon>Bacteria</taxon>
        <taxon>Pseudomonadati</taxon>
        <taxon>Pseudomonadota</taxon>
        <taxon>Gammaproteobacteria</taxon>
        <taxon>Enterobacterales</taxon>
        <taxon>Enterobacteriaceae</taxon>
        <taxon>Enterobacter</taxon>
        <taxon>Enterobacter cloacae complex</taxon>
    </lineage>
</organism>
<name>A0ABN0Q3X4_ENTCL</name>
<dbReference type="Proteomes" id="UP000017834">
    <property type="component" value="Unassembled WGS sequence"/>
</dbReference>
<comment type="caution">
    <text evidence="2">The sequence shown here is derived from an EMBL/GenBank/DDBJ whole genome shotgun (WGS) entry which is preliminary data.</text>
</comment>
<reference evidence="2 3" key="1">
    <citation type="journal article" date="2014" name="Genome Announc.">
        <title>Draft Genome Sequence of Enterobacter cloacae Strain S611.</title>
        <authorList>
            <person name="Wang D."/>
            <person name="Han C.S."/>
            <person name="Dichosa A.E."/>
            <person name="Gleasner C.D."/>
            <person name="Johnson S.L."/>
            <person name="Daligault H.E."/>
            <person name="Davenport K.W."/>
            <person name="Li P.E."/>
            <person name="Pierson E.A."/>
            <person name="Pierson L.S.III."/>
        </authorList>
    </citation>
    <scope>NUCLEOTIDE SEQUENCE [LARGE SCALE GENOMIC DNA]</scope>
    <source>
        <strain evidence="2 3">S611</strain>
    </source>
</reference>
<gene>
    <name evidence="2" type="ORF">EDP2_364</name>
</gene>
<sequence length="86" mass="9904">MKAYVFYYNESDARVFTKESVNQEAAALLKRKGYKKHHFEVDAASAKEAIAKLKKNDDDYLKELKDYSDDLLFVGLTGLTTFFKVL</sequence>
<evidence type="ECO:0000313" key="3">
    <source>
        <dbReference type="Proteomes" id="UP000017834"/>
    </source>
</evidence>
<keyword evidence="1" id="KW-0175">Coiled coil</keyword>
<feature type="coiled-coil region" evidence="1">
    <location>
        <begin position="43"/>
        <end position="70"/>
    </location>
</feature>
<protein>
    <submittedName>
        <fullName evidence="2">Uncharacterized protein</fullName>
    </submittedName>
</protein>
<accession>A0ABN0Q3X4</accession>
<evidence type="ECO:0000256" key="1">
    <source>
        <dbReference type="SAM" id="Coils"/>
    </source>
</evidence>